<evidence type="ECO:0000256" key="8">
    <source>
        <dbReference type="ARBA" id="ARBA00023014"/>
    </source>
</evidence>
<comment type="similarity">
    <text evidence="2">Belongs to the HdrA family.</text>
</comment>
<proteinExistence type="inferred from homology"/>
<feature type="domain" description="4Fe-4S ferredoxin-type" evidence="9">
    <location>
        <begin position="928"/>
        <end position="958"/>
    </location>
</feature>
<dbReference type="InterPro" id="IPR017900">
    <property type="entry name" value="4Fe4S_Fe_S_CS"/>
</dbReference>
<evidence type="ECO:0000313" key="10">
    <source>
        <dbReference type="EMBL" id="TKJ43275.1"/>
    </source>
</evidence>
<dbReference type="PANTHER" id="PTHR43498:SF1">
    <property type="entry name" value="COB--COM HETERODISULFIDE REDUCTASE IRON-SULFUR SUBUNIT A"/>
    <property type="match status" value="1"/>
</dbReference>
<evidence type="ECO:0000256" key="3">
    <source>
        <dbReference type="ARBA" id="ARBA00022485"/>
    </source>
</evidence>
<keyword evidence="4" id="KW-0479">Metal-binding</keyword>
<dbReference type="GO" id="GO:0016491">
    <property type="term" value="F:oxidoreductase activity"/>
    <property type="evidence" value="ECO:0007669"/>
    <property type="project" value="UniProtKB-KW"/>
</dbReference>
<evidence type="ECO:0000256" key="1">
    <source>
        <dbReference type="ARBA" id="ARBA00001974"/>
    </source>
</evidence>
<dbReference type="Pfam" id="PF12838">
    <property type="entry name" value="Fer4_7"/>
    <property type="match status" value="2"/>
</dbReference>
<keyword evidence="7" id="KW-0408">Iron</keyword>
<dbReference type="AlphaFoldDB" id="A0A532V7U7"/>
<accession>A0A532V7U7</accession>
<dbReference type="Proteomes" id="UP000317778">
    <property type="component" value="Unassembled WGS sequence"/>
</dbReference>
<evidence type="ECO:0000256" key="2">
    <source>
        <dbReference type="ARBA" id="ARBA00006561"/>
    </source>
</evidence>
<feature type="domain" description="4Fe-4S ferredoxin-type" evidence="9">
    <location>
        <begin position="966"/>
        <end position="995"/>
    </location>
</feature>
<reference evidence="10 11" key="1">
    <citation type="submission" date="2017-06" db="EMBL/GenBank/DDBJ databases">
        <title>Novel microbial phyla capable of carbon fixation and sulfur reduction in deep-sea sediments.</title>
        <authorList>
            <person name="Huang J."/>
            <person name="Baker B."/>
            <person name="Wang Y."/>
        </authorList>
    </citation>
    <scope>NUCLEOTIDE SEQUENCE [LARGE SCALE GENOMIC DNA]</scope>
    <source>
        <strain evidence="10">B3_TA06</strain>
    </source>
</reference>
<dbReference type="GO" id="GO:0051539">
    <property type="term" value="F:4 iron, 4 sulfur cluster binding"/>
    <property type="evidence" value="ECO:0007669"/>
    <property type="project" value="UniProtKB-KW"/>
</dbReference>
<dbReference type="InterPro" id="IPR017896">
    <property type="entry name" value="4Fe4S_Fe-S-bd"/>
</dbReference>
<evidence type="ECO:0000256" key="4">
    <source>
        <dbReference type="ARBA" id="ARBA00022723"/>
    </source>
</evidence>
<evidence type="ECO:0000256" key="6">
    <source>
        <dbReference type="ARBA" id="ARBA00023002"/>
    </source>
</evidence>
<protein>
    <submittedName>
        <fullName evidence="10">Heterodisulfide reductase</fullName>
    </submittedName>
</protein>
<dbReference type="Gene3D" id="3.40.50.720">
    <property type="entry name" value="NAD(P)-binding Rossmann-like Domain"/>
    <property type="match status" value="1"/>
</dbReference>
<dbReference type="PANTHER" id="PTHR43498">
    <property type="entry name" value="FERREDOXIN:COB-COM HETERODISULFIDE REDUCTASE SUBUNIT A"/>
    <property type="match status" value="1"/>
</dbReference>
<dbReference type="Gene3D" id="3.30.70.20">
    <property type="match status" value="1"/>
</dbReference>
<dbReference type="PROSITE" id="PS00198">
    <property type="entry name" value="4FE4S_FER_1"/>
    <property type="match status" value="2"/>
</dbReference>
<feature type="domain" description="4Fe-4S ferredoxin-type" evidence="9">
    <location>
        <begin position="152"/>
        <end position="181"/>
    </location>
</feature>
<keyword evidence="5" id="KW-0274">FAD</keyword>
<sequence length="1020" mass="111151">MVKVNAKKPIKGSALVIGGGIAGIQAALDLADGGIKAYLVDSKPTIGGVMAQLDKTFPTNDCSMCILSPKLVDTGRHLNINIITNTELVALDGKAGNFIAKLRKHARYIDIEACTACNLCAVHCPVSAIDSYNEGLSERRAAYISYPQAVPLAYAIDRDKCIGCGLCANICPPDAVRYNDKDNETEIEVGAVLLAPGFDEFDAKRLSEYGYGRYPNVLTSIEFERFMSSSGPTAGHILRPSDGKEVGKVAWIQCIGSRDRHINRPYCSSVCCMYATKEAIIAAEHAPQMQKIIFYMDIRAYGKDFDKYIDRAQEQFGVRYVRGRVAKVVEDPVTKEVSLTYETDDGKLATETFDMVVLSVGLEPPKSSPELAEALGIELDEYGFVKTSTFAPMLTTRYGVFVAGAASAPKDIPESVAQASGAVGMVQGLLGEARNTEVKAKDLPLERDVFTEPPRIGVFVCHCGINIGLVVNVPEVVEYAKTLPNVAFATENLYTCSSDTQEKIKEIINNFRLNRVVVSACTPRTHEPLFQSTIREAGLNKYLFEMANIRDQDSWVHMYEPEKATAKAKDLVRMAVAKAARLKALPNIELPVTKRALVIGGGVAGMSAAKTISQAGFETVLIEKSAELGGNLTHLTKTLWGEDAQVFLAELIAQVEEDTNITVHKNAEVQSVEGFVGSFKTTLSNGEVIEHGATIIATGAVEYQPKPDEYLSGDPLIVTQRELEESLHKGNFNAKTVVMIQCVGSRNDEHPYCSRVCCTEAIKNALTIKERSPDTEVVIMFRDLRTYGLKELAYEKARQRGVLFMRFDQRKEPQIVDKNGTITVRIMDELIGKEVEFSPDLIALSTGIVAEKEANKILAQLYKVPLNEDGFFLEAHMKLRPVDFATDGVYLCGLAHAPKFIDEAIAQAAATAARALLILNKDKIEAEGKIALTNERTCIGCGYCVEVCPYGAIALEEKRVLGIEKKVASVNAALCKGCGGCAASCRSNSIDLAGFTNQDLVSAFEQLMWEEDDIIGCCGV</sequence>
<dbReference type="Gene3D" id="3.50.50.60">
    <property type="entry name" value="FAD/NAD(P)-binding domain"/>
    <property type="match status" value="2"/>
</dbReference>
<evidence type="ECO:0000256" key="7">
    <source>
        <dbReference type="ARBA" id="ARBA00023004"/>
    </source>
</evidence>
<dbReference type="Gene3D" id="3.30.70.3270">
    <property type="match status" value="1"/>
</dbReference>
<keyword evidence="3" id="KW-0004">4Fe-4S</keyword>
<gene>
    <name evidence="10" type="ORF">CEE36_04375</name>
</gene>
<dbReference type="EMBL" id="NJBO01000005">
    <property type="protein sequence ID" value="TKJ43275.1"/>
    <property type="molecule type" value="Genomic_DNA"/>
</dbReference>
<keyword evidence="8" id="KW-0411">Iron-sulfur</keyword>
<feature type="domain" description="4Fe-4S ferredoxin-type" evidence="9">
    <location>
        <begin position="105"/>
        <end position="134"/>
    </location>
</feature>
<evidence type="ECO:0000313" key="11">
    <source>
        <dbReference type="Proteomes" id="UP000317778"/>
    </source>
</evidence>
<dbReference type="SUPFAM" id="SSF54862">
    <property type="entry name" value="4Fe-4S ferredoxins"/>
    <property type="match status" value="1"/>
</dbReference>
<dbReference type="InterPro" id="IPR039650">
    <property type="entry name" value="HdrA-like"/>
</dbReference>
<comment type="caution">
    <text evidence="10">The sequence shown here is derived from an EMBL/GenBank/DDBJ whole genome shotgun (WGS) entry which is preliminary data.</text>
</comment>
<keyword evidence="5" id="KW-0285">Flavoprotein</keyword>
<name>A0A532V7U7_UNCT6</name>
<evidence type="ECO:0000256" key="5">
    <source>
        <dbReference type="ARBA" id="ARBA00022827"/>
    </source>
</evidence>
<dbReference type="GO" id="GO:0046872">
    <property type="term" value="F:metal ion binding"/>
    <property type="evidence" value="ECO:0007669"/>
    <property type="project" value="UniProtKB-KW"/>
</dbReference>
<dbReference type="Pfam" id="PF07992">
    <property type="entry name" value="Pyr_redox_2"/>
    <property type="match status" value="2"/>
</dbReference>
<organism evidence="10 11">
    <name type="scientific">candidate division TA06 bacterium B3_TA06</name>
    <dbReference type="NCBI Taxonomy" id="2012487"/>
    <lineage>
        <taxon>Bacteria</taxon>
        <taxon>Bacteria division TA06</taxon>
    </lineage>
</organism>
<dbReference type="InterPro" id="IPR036188">
    <property type="entry name" value="FAD/NAD-bd_sf"/>
</dbReference>
<keyword evidence="6" id="KW-0560">Oxidoreductase</keyword>
<dbReference type="InterPro" id="IPR023753">
    <property type="entry name" value="FAD/NAD-binding_dom"/>
</dbReference>
<dbReference type="PROSITE" id="PS51379">
    <property type="entry name" value="4FE4S_FER_2"/>
    <property type="match status" value="4"/>
</dbReference>
<dbReference type="SUPFAM" id="SSF51905">
    <property type="entry name" value="FAD/NAD(P)-binding domain"/>
    <property type="match status" value="2"/>
</dbReference>
<evidence type="ECO:0000259" key="9">
    <source>
        <dbReference type="PROSITE" id="PS51379"/>
    </source>
</evidence>
<comment type="cofactor">
    <cofactor evidence="1">
        <name>FAD</name>
        <dbReference type="ChEBI" id="CHEBI:57692"/>
    </cofactor>
</comment>